<proteinExistence type="predicted"/>
<protein>
    <submittedName>
        <fullName evidence="2">Uncharacterized protein</fullName>
    </submittedName>
</protein>
<keyword evidence="3" id="KW-1185">Reference proteome</keyword>
<dbReference type="AlphaFoldDB" id="A0A9W8QWL0"/>
<feature type="compositionally biased region" description="Polar residues" evidence="1">
    <location>
        <begin position="35"/>
        <end position="49"/>
    </location>
</feature>
<evidence type="ECO:0000313" key="3">
    <source>
        <dbReference type="Proteomes" id="UP001152087"/>
    </source>
</evidence>
<feature type="compositionally biased region" description="Low complexity" evidence="1">
    <location>
        <begin position="120"/>
        <end position="133"/>
    </location>
</feature>
<dbReference type="Proteomes" id="UP001152087">
    <property type="component" value="Unassembled WGS sequence"/>
</dbReference>
<name>A0A9W8QWL0_9HYPO</name>
<dbReference type="EMBL" id="JAOQAV010000071">
    <property type="protein sequence ID" value="KAJ4178596.1"/>
    <property type="molecule type" value="Genomic_DNA"/>
</dbReference>
<accession>A0A9W8QWL0</accession>
<gene>
    <name evidence="2" type="ORF">NW755_013060</name>
</gene>
<comment type="caution">
    <text evidence="2">The sequence shown here is derived from an EMBL/GenBank/DDBJ whole genome shotgun (WGS) entry which is preliminary data.</text>
</comment>
<feature type="compositionally biased region" description="Low complexity" evidence="1">
    <location>
        <begin position="154"/>
        <end position="165"/>
    </location>
</feature>
<sequence length="261" mass="26390">MPLDETGTGTGTATVTNDPTSQPSTVLSGGETEADTSSIITTSNSQPTTVALPDGTSAGTDTVTTGPNSGQVSPGVQPETSESGTATQTVTTGPVDQASSLVPSDTPAIPETIPSGEPATTDGTTTENLNTGNQQVTGSGDTLTEPTGSSDEVTTTPEPTSGQTTILSDDQPTSPSDGQITTPSDGQTTVAPELTETEDGGLVIVPITTPVPNAECDDNGIKIPCDIWFFNLCIAPIEGLGIIVSHESIPRMRSPFTLCVL</sequence>
<evidence type="ECO:0000313" key="2">
    <source>
        <dbReference type="EMBL" id="KAJ4178596.1"/>
    </source>
</evidence>
<dbReference type="OrthoDB" id="5084844at2759"/>
<evidence type="ECO:0000256" key="1">
    <source>
        <dbReference type="SAM" id="MobiDB-lite"/>
    </source>
</evidence>
<reference evidence="2" key="1">
    <citation type="submission" date="2022-09" db="EMBL/GenBank/DDBJ databases">
        <title>Fusarium specimens isolated from Avocado Roots.</title>
        <authorList>
            <person name="Stajich J."/>
            <person name="Roper C."/>
            <person name="Heimlech-Rivalta G."/>
        </authorList>
    </citation>
    <scope>NUCLEOTIDE SEQUENCE</scope>
    <source>
        <strain evidence="2">A02</strain>
    </source>
</reference>
<feature type="compositionally biased region" description="Polar residues" evidence="1">
    <location>
        <begin position="57"/>
        <end position="103"/>
    </location>
</feature>
<feature type="region of interest" description="Disordered" evidence="1">
    <location>
        <begin position="1"/>
        <end position="188"/>
    </location>
</feature>
<feature type="compositionally biased region" description="Polar residues" evidence="1">
    <location>
        <begin position="134"/>
        <end position="153"/>
    </location>
</feature>
<feature type="compositionally biased region" description="Polar residues" evidence="1">
    <location>
        <begin position="17"/>
        <end position="27"/>
    </location>
</feature>
<feature type="compositionally biased region" description="Polar residues" evidence="1">
    <location>
        <begin position="166"/>
        <end position="188"/>
    </location>
</feature>
<organism evidence="2 3">
    <name type="scientific">Fusarium falciforme</name>
    <dbReference type="NCBI Taxonomy" id="195108"/>
    <lineage>
        <taxon>Eukaryota</taxon>
        <taxon>Fungi</taxon>
        <taxon>Dikarya</taxon>
        <taxon>Ascomycota</taxon>
        <taxon>Pezizomycotina</taxon>
        <taxon>Sordariomycetes</taxon>
        <taxon>Hypocreomycetidae</taxon>
        <taxon>Hypocreales</taxon>
        <taxon>Nectriaceae</taxon>
        <taxon>Fusarium</taxon>
        <taxon>Fusarium solani species complex</taxon>
    </lineage>
</organism>